<dbReference type="Proteomes" id="UP000290172">
    <property type="component" value="Unassembled WGS sequence"/>
</dbReference>
<feature type="domain" description="Penicillin-binding protein dimerisation" evidence="16">
    <location>
        <begin position="48"/>
        <end position="222"/>
    </location>
</feature>
<dbReference type="InterPro" id="IPR017790">
    <property type="entry name" value="Penicillin-binding_protein_2"/>
</dbReference>
<dbReference type="Gene3D" id="3.40.710.10">
    <property type="entry name" value="DD-peptidase/beta-lactamase superfamily"/>
    <property type="match status" value="1"/>
</dbReference>
<dbReference type="PANTHER" id="PTHR30627">
    <property type="entry name" value="PEPTIDOGLYCAN D,D-TRANSPEPTIDASE"/>
    <property type="match status" value="1"/>
</dbReference>
<keyword evidence="3" id="KW-1003">Cell membrane</keyword>
<dbReference type="RefSeq" id="WP_128977851.1">
    <property type="nucleotide sequence ID" value="NZ_PDKJ01000001.1"/>
</dbReference>
<evidence type="ECO:0000259" key="15">
    <source>
        <dbReference type="Pfam" id="PF00905"/>
    </source>
</evidence>
<evidence type="ECO:0000256" key="9">
    <source>
        <dbReference type="ARBA" id="ARBA00022960"/>
    </source>
</evidence>
<keyword evidence="9" id="KW-0133">Cell shape</keyword>
<keyword evidence="13" id="KW-0961">Cell wall biogenesis/degradation</keyword>
<dbReference type="Gene3D" id="3.90.1310.10">
    <property type="entry name" value="Penicillin-binding protein 2a (Domain 2)"/>
    <property type="match status" value="1"/>
</dbReference>
<dbReference type="SUPFAM" id="SSF56601">
    <property type="entry name" value="beta-lactamase/transpeptidase-like"/>
    <property type="match status" value="1"/>
</dbReference>
<evidence type="ECO:0000259" key="16">
    <source>
        <dbReference type="Pfam" id="PF03717"/>
    </source>
</evidence>
<dbReference type="Pfam" id="PF03717">
    <property type="entry name" value="PBP_dimer"/>
    <property type="match status" value="1"/>
</dbReference>
<accession>A0A4Q0YI85</accession>
<evidence type="ECO:0000256" key="13">
    <source>
        <dbReference type="ARBA" id="ARBA00023316"/>
    </source>
</evidence>
<reference evidence="17 18" key="1">
    <citation type="submission" date="2017-10" db="EMBL/GenBank/DDBJ databases">
        <title>Genomics of the genus Arcobacter.</title>
        <authorList>
            <person name="Perez-Cataluna A."/>
            <person name="Figueras M.J."/>
        </authorList>
    </citation>
    <scope>NUCLEOTIDE SEQUENCE [LARGE SCALE GENOMIC DNA]</scope>
    <source>
        <strain evidence="17 18">CECT 8993</strain>
    </source>
</reference>
<evidence type="ECO:0000256" key="11">
    <source>
        <dbReference type="ARBA" id="ARBA00022989"/>
    </source>
</evidence>
<evidence type="ECO:0000256" key="4">
    <source>
        <dbReference type="ARBA" id="ARBA00022519"/>
    </source>
</evidence>
<sequence length="592" mass="67896">MKRLNLIFILILIVLITLLSRIYFLSIKSNTYYEELSKRNYIKKIYKVPNRGIIKDRNGVPLAMNKLGFSINLKPHLRSYKKREKLDELITLINNHFPQYSKEDLLKEYMKLDSNYKHDFVKIVEFIPYENFFDKYTIFNSNDDIEIKAEVKRVYPYGENASHIIGYVGKASKIDIENNEFSRYSDIIGKNGLEKYYNEKLQGKLGEKIVKVNALNKEIETLEETEAFTDNDLNISIDIRLQKYIQEIFGEDSGAVVVMNAKNGEILAAGSYPEFDNNIFVDGISIDEWNKLRNDFNHPFTNKLINGIYPPGSTIKMGIALSFLENGIKPNFEVYCSGSMQLGKRNFRCWKHDGHGRVGFKRAIRESCDDFFYKGSLQVGINKISESLKEYGIGVETGIDLGNEFYATNPNKEWKQEKYRQPWYLGDTINASIGQGYMTVTPMQIARYTAFIATGSLPKPHLAFDAYEAPKEIAYRPSDLKLVQEGMYEVANNPNGTAYYHVRESNITLAAKTGTAQVVAIPQEEKKRMKESELKYYHRSHAWLTGYGPYKDPQYVVSIIVEHGGHGGSAAGHVMSKIFNKLEELGYIKNNK</sequence>
<comment type="subcellular location">
    <subcellularLocation>
        <location evidence="2">Cell membrane</location>
    </subcellularLocation>
    <subcellularLocation>
        <location evidence="1">Membrane</location>
        <topology evidence="1">Single-pass membrane protein</topology>
    </subcellularLocation>
</comment>
<dbReference type="GO" id="GO:0005886">
    <property type="term" value="C:plasma membrane"/>
    <property type="evidence" value="ECO:0007669"/>
    <property type="project" value="UniProtKB-SubCell"/>
</dbReference>
<dbReference type="InterPro" id="IPR001460">
    <property type="entry name" value="PCN-bd_Tpept"/>
</dbReference>
<keyword evidence="8" id="KW-0378">Hydrolase</keyword>
<dbReference type="SUPFAM" id="SSF56519">
    <property type="entry name" value="Penicillin binding protein dimerisation domain"/>
    <property type="match status" value="1"/>
</dbReference>
<dbReference type="InterPro" id="IPR050515">
    <property type="entry name" value="Beta-lactam/transpept"/>
</dbReference>
<dbReference type="GO" id="GO:0006508">
    <property type="term" value="P:proteolysis"/>
    <property type="evidence" value="ECO:0007669"/>
    <property type="project" value="UniProtKB-KW"/>
</dbReference>
<keyword evidence="14" id="KW-0175">Coiled coil</keyword>
<dbReference type="PANTHER" id="PTHR30627:SF2">
    <property type="entry name" value="PEPTIDOGLYCAN D,D-TRANSPEPTIDASE MRDA"/>
    <property type="match status" value="1"/>
</dbReference>
<proteinExistence type="predicted"/>
<dbReference type="InterPro" id="IPR005311">
    <property type="entry name" value="PBP_dimer"/>
</dbReference>
<dbReference type="NCBIfam" id="TIGR03423">
    <property type="entry name" value="pbp2_mrdA"/>
    <property type="match status" value="1"/>
</dbReference>
<evidence type="ECO:0000256" key="7">
    <source>
        <dbReference type="ARBA" id="ARBA00022692"/>
    </source>
</evidence>
<evidence type="ECO:0000256" key="5">
    <source>
        <dbReference type="ARBA" id="ARBA00022645"/>
    </source>
</evidence>
<dbReference type="GO" id="GO:0071972">
    <property type="term" value="F:peptidoglycan L,D-transpeptidase activity"/>
    <property type="evidence" value="ECO:0007669"/>
    <property type="project" value="TreeGrafter"/>
</dbReference>
<keyword evidence="12" id="KW-0472">Membrane</keyword>
<dbReference type="InterPro" id="IPR012338">
    <property type="entry name" value="Beta-lactam/transpept-like"/>
</dbReference>
<evidence type="ECO:0000256" key="6">
    <source>
        <dbReference type="ARBA" id="ARBA00022670"/>
    </source>
</evidence>
<keyword evidence="10" id="KW-0573">Peptidoglycan synthesis</keyword>
<dbReference type="GO" id="GO:0008658">
    <property type="term" value="F:penicillin binding"/>
    <property type="evidence" value="ECO:0007669"/>
    <property type="project" value="InterPro"/>
</dbReference>
<dbReference type="Gene3D" id="3.30.1390.30">
    <property type="entry name" value="Penicillin-binding protein 2a, domain 3"/>
    <property type="match status" value="1"/>
</dbReference>
<gene>
    <name evidence="17" type="primary">mrdA</name>
    <name evidence="17" type="ORF">CRV08_00215</name>
</gene>
<feature type="domain" description="Penicillin-binding protein transpeptidase" evidence="15">
    <location>
        <begin position="254"/>
        <end position="579"/>
    </location>
</feature>
<keyword evidence="5" id="KW-0121">Carboxypeptidase</keyword>
<dbReference type="Pfam" id="PF00905">
    <property type="entry name" value="Transpeptidase"/>
    <property type="match status" value="1"/>
</dbReference>
<dbReference type="AlphaFoldDB" id="A0A4Q0YI85"/>
<keyword evidence="6" id="KW-0645">Protease</keyword>
<evidence type="ECO:0000313" key="17">
    <source>
        <dbReference type="EMBL" id="RXJ70023.1"/>
    </source>
</evidence>
<evidence type="ECO:0000256" key="8">
    <source>
        <dbReference type="ARBA" id="ARBA00022801"/>
    </source>
</evidence>
<keyword evidence="11" id="KW-1133">Transmembrane helix</keyword>
<comment type="caution">
    <text evidence="17">The sequence shown here is derived from an EMBL/GenBank/DDBJ whole genome shotgun (WGS) entry which is preliminary data.</text>
</comment>
<keyword evidence="7" id="KW-0812">Transmembrane</keyword>
<evidence type="ECO:0000256" key="3">
    <source>
        <dbReference type="ARBA" id="ARBA00022475"/>
    </source>
</evidence>
<dbReference type="GO" id="GO:0009002">
    <property type="term" value="F:serine-type D-Ala-D-Ala carboxypeptidase activity"/>
    <property type="evidence" value="ECO:0007669"/>
    <property type="project" value="InterPro"/>
</dbReference>
<protein>
    <submittedName>
        <fullName evidence="17">Penicillin-binding protein 2</fullName>
    </submittedName>
</protein>
<evidence type="ECO:0000256" key="1">
    <source>
        <dbReference type="ARBA" id="ARBA00004167"/>
    </source>
</evidence>
<dbReference type="GO" id="GO:0009252">
    <property type="term" value="P:peptidoglycan biosynthetic process"/>
    <property type="evidence" value="ECO:0007669"/>
    <property type="project" value="UniProtKB-KW"/>
</dbReference>
<dbReference type="EMBL" id="PDKJ01000001">
    <property type="protein sequence ID" value="RXJ70023.1"/>
    <property type="molecule type" value="Genomic_DNA"/>
</dbReference>
<evidence type="ECO:0000256" key="12">
    <source>
        <dbReference type="ARBA" id="ARBA00023136"/>
    </source>
</evidence>
<dbReference type="FunFam" id="3.40.710.10:FF:000024">
    <property type="entry name" value="Penicillin-binding protein 2"/>
    <property type="match status" value="1"/>
</dbReference>
<feature type="coiled-coil region" evidence="14">
    <location>
        <begin position="205"/>
        <end position="232"/>
    </location>
</feature>
<dbReference type="GO" id="GO:0071555">
    <property type="term" value="P:cell wall organization"/>
    <property type="evidence" value="ECO:0007669"/>
    <property type="project" value="UniProtKB-KW"/>
</dbReference>
<evidence type="ECO:0000256" key="10">
    <source>
        <dbReference type="ARBA" id="ARBA00022984"/>
    </source>
</evidence>
<evidence type="ECO:0000256" key="14">
    <source>
        <dbReference type="SAM" id="Coils"/>
    </source>
</evidence>
<keyword evidence="4" id="KW-0997">Cell inner membrane</keyword>
<organism evidence="17 18">
    <name type="scientific">Halarcobacter ebronensis</name>
    <dbReference type="NCBI Taxonomy" id="1462615"/>
    <lineage>
        <taxon>Bacteria</taxon>
        <taxon>Pseudomonadati</taxon>
        <taxon>Campylobacterota</taxon>
        <taxon>Epsilonproteobacteria</taxon>
        <taxon>Campylobacterales</taxon>
        <taxon>Arcobacteraceae</taxon>
        <taxon>Halarcobacter</taxon>
    </lineage>
</organism>
<dbReference type="GO" id="GO:0008360">
    <property type="term" value="P:regulation of cell shape"/>
    <property type="evidence" value="ECO:0007669"/>
    <property type="project" value="UniProtKB-KW"/>
</dbReference>
<evidence type="ECO:0000313" key="18">
    <source>
        <dbReference type="Proteomes" id="UP000290172"/>
    </source>
</evidence>
<dbReference type="InterPro" id="IPR036138">
    <property type="entry name" value="PBP_dimer_sf"/>
</dbReference>
<evidence type="ECO:0000256" key="2">
    <source>
        <dbReference type="ARBA" id="ARBA00004236"/>
    </source>
</evidence>
<name>A0A4Q0YI85_9BACT</name>